<comment type="function">
    <text evidence="1">Responsible for the formation of the pyrimidine heterocycle in the thiamine biosynthesis pathway. Catalyzes the formation of hydroxymethylpyrimidine phosphate (HMP-P) from histidine and pyridoxal phosphate (PLP). The protein uses PLP and the active site histidine to form HMP-P, generating an inactive enzyme. The enzyme can only undergo a single turnover, which suggests it is a suicide enzyme.</text>
</comment>
<comment type="subunit">
    <text evidence="4">Homodimer.</text>
</comment>
<evidence type="ECO:0000256" key="1">
    <source>
        <dbReference type="ARBA" id="ARBA00003469"/>
    </source>
</evidence>
<feature type="signal peptide" evidence="12">
    <location>
        <begin position="1"/>
        <end position="22"/>
    </location>
</feature>
<evidence type="ECO:0000256" key="8">
    <source>
        <dbReference type="ARBA" id="ARBA00022977"/>
    </source>
</evidence>
<evidence type="ECO:0000256" key="11">
    <source>
        <dbReference type="ARBA" id="ARBA00048179"/>
    </source>
</evidence>
<dbReference type="KEGG" id="ocg:OCA5_c07560"/>
<comment type="similarity">
    <text evidence="3">Belongs to the NMT1/THI5 family.</text>
</comment>
<evidence type="ECO:0000256" key="9">
    <source>
        <dbReference type="ARBA" id="ARBA00023004"/>
    </source>
</evidence>
<dbReference type="GO" id="GO:0009228">
    <property type="term" value="P:thiamine biosynthetic process"/>
    <property type="evidence" value="ECO:0007669"/>
    <property type="project" value="UniProtKB-KW"/>
</dbReference>
<evidence type="ECO:0000313" key="14">
    <source>
        <dbReference type="EMBL" id="AEI05479.1"/>
    </source>
</evidence>
<evidence type="ECO:0000259" key="13">
    <source>
        <dbReference type="Pfam" id="PF09084"/>
    </source>
</evidence>
<comment type="pathway">
    <text evidence="2">Cofactor biosynthesis; thiamine diphosphate biosynthesis.</text>
</comment>
<comment type="catalytic activity">
    <reaction evidence="11">
        <text>N(6)-(pyridoxal phosphate)-L-lysyl-[4-amino-5-hydroxymethyl-2-methylpyrimidine phosphate synthase] + L-histidyl-[4-amino-5-hydroxymethyl-2-methylpyrimidine phosphate synthase] + 2 Fe(3+) + 4 H2O = L-lysyl-[4-amino-5-hydroxymethyl-2-methylpyrimidine phosphate synthase] + (2S)-2-amino-5-hydroxy-4-oxopentanoyl-[4-amino-5-hydroxymethyl-2-methylpyrimidine phosphate synthase] + 4-amino-2-methyl-5-(phosphooxymethyl)pyrimidine + 3-oxopropanoate + 2 Fe(2+) + 2 H(+)</text>
        <dbReference type="Rhea" id="RHEA:65756"/>
        <dbReference type="Rhea" id="RHEA-COMP:16892"/>
        <dbReference type="Rhea" id="RHEA-COMP:16893"/>
        <dbReference type="Rhea" id="RHEA-COMP:16894"/>
        <dbReference type="Rhea" id="RHEA-COMP:16895"/>
        <dbReference type="ChEBI" id="CHEBI:15377"/>
        <dbReference type="ChEBI" id="CHEBI:15378"/>
        <dbReference type="ChEBI" id="CHEBI:29033"/>
        <dbReference type="ChEBI" id="CHEBI:29034"/>
        <dbReference type="ChEBI" id="CHEBI:29969"/>
        <dbReference type="ChEBI" id="CHEBI:29979"/>
        <dbReference type="ChEBI" id="CHEBI:33190"/>
        <dbReference type="ChEBI" id="CHEBI:58354"/>
        <dbReference type="ChEBI" id="CHEBI:143915"/>
        <dbReference type="ChEBI" id="CHEBI:157692"/>
    </reaction>
    <physiologicalReaction direction="left-to-right" evidence="11">
        <dbReference type="Rhea" id="RHEA:65757"/>
    </physiologicalReaction>
</comment>
<keyword evidence="8" id="KW-0784">Thiamine biosynthesis</keyword>
<dbReference type="HOGENOM" id="CLU_028871_1_1_5"/>
<protein>
    <recommendedName>
        <fullName evidence="10">Thiamine pyrimidine synthase</fullName>
    </recommendedName>
</protein>
<keyword evidence="6" id="KW-0479">Metal-binding</keyword>
<dbReference type="STRING" id="504832.OCA5_c07560"/>
<dbReference type="PANTHER" id="PTHR31528">
    <property type="entry name" value="4-AMINO-5-HYDROXYMETHYL-2-METHYLPYRIMIDINE PHOSPHATE SYNTHASE THI11-RELATED"/>
    <property type="match status" value="1"/>
</dbReference>
<name>B6JJ71_AFIC5</name>
<organism evidence="14 15">
    <name type="scientific">Afipia carboxidovorans (strain ATCC 49405 / DSM 1227 / KCTC 32145 / OM5)</name>
    <name type="common">Oligotropha carboxidovorans</name>
    <dbReference type="NCBI Taxonomy" id="504832"/>
    <lineage>
        <taxon>Bacteria</taxon>
        <taxon>Pseudomonadati</taxon>
        <taxon>Pseudomonadota</taxon>
        <taxon>Alphaproteobacteria</taxon>
        <taxon>Hyphomicrobiales</taxon>
        <taxon>Nitrobacteraceae</taxon>
        <taxon>Afipia</taxon>
    </lineage>
</organism>
<dbReference type="Gene3D" id="3.40.190.10">
    <property type="entry name" value="Periplasmic binding protein-like II"/>
    <property type="match status" value="2"/>
</dbReference>
<dbReference type="InterPro" id="IPR015168">
    <property type="entry name" value="SsuA/THI5"/>
</dbReference>
<evidence type="ECO:0000256" key="6">
    <source>
        <dbReference type="ARBA" id="ARBA00022723"/>
    </source>
</evidence>
<keyword evidence="5" id="KW-0808">Transferase</keyword>
<gene>
    <name evidence="14" type="ordered locus">OCA5_c07560</name>
</gene>
<evidence type="ECO:0000256" key="2">
    <source>
        <dbReference type="ARBA" id="ARBA00004948"/>
    </source>
</evidence>
<dbReference type="EMBL" id="CP002826">
    <property type="protein sequence ID" value="AEI05479.1"/>
    <property type="molecule type" value="Genomic_DNA"/>
</dbReference>
<keyword evidence="7" id="KW-0663">Pyridoxal phosphate</keyword>
<evidence type="ECO:0000256" key="7">
    <source>
        <dbReference type="ARBA" id="ARBA00022898"/>
    </source>
</evidence>
<accession>B6JJ71</accession>
<keyword evidence="9" id="KW-0408">Iron</keyword>
<dbReference type="eggNOG" id="COG0715">
    <property type="taxonomic scope" value="Bacteria"/>
</dbReference>
<dbReference type="PATRIC" id="fig|504832.7.peg.802"/>
<dbReference type="AlphaFoldDB" id="B6JJ71"/>
<dbReference type="RefSeq" id="WP_012564491.1">
    <property type="nucleotide sequence ID" value="NC_011386.1"/>
</dbReference>
<dbReference type="KEGG" id="oca:OCAR_7362"/>
<proteinExistence type="inferred from homology"/>
<evidence type="ECO:0000256" key="5">
    <source>
        <dbReference type="ARBA" id="ARBA00022679"/>
    </source>
</evidence>
<keyword evidence="12" id="KW-0732">Signal</keyword>
<keyword evidence="15" id="KW-1185">Reference proteome</keyword>
<sequence>MKSIVKWLTIGLAVATATAANAADKVSFVTDFGYLGRHAYYFVALEKGYYKEAGLDVNIVRGQGSADAVKQVASGSAEFGFADAAAVILGRGNDNIPVKMVSMIYSKAPHAIFALKDSGIKTPKDLEGRRIADAPNSAIPRLFEAYAKAAGIDSAKVKWSVVSSDAIAASLALGRSDAVGYYSISEALLKKSAGNKELVQLKYADAGLDFYSNGIIASEKILQSNPDLVRRFVEATWRGLKDAAANPEEAAKILNKYHSQIDVDVGAAEVRAVASLVDMNAAGAIDEARMQKTVDIVSGAYEMKSKVKAQDVFRSKL</sequence>
<dbReference type="OrthoDB" id="8196780at2"/>
<dbReference type="GO" id="GO:0046872">
    <property type="term" value="F:metal ion binding"/>
    <property type="evidence" value="ECO:0007669"/>
    <property type="project" value="UniProtKB-KW"/>
</dbReference>
<feature type="chain" id="PRO_5002846945" description="Thiamine pyrimidine synthase" evidence="12">
    <location>
        <begin position="23"/>
        <end position="317"/>
    </location>
</feature>
<dbReference type="PANTHER" id="PTHR31528:SF1">
    <property type="entry name" value="4-AMINO-5-HYDROXYMETHYL-2-METHYLPYRIMIDINE PHOSPHATE SYNTHASE THI11-RELATED"/>
    <property type="match status" value="1"/>
</dbReference>
<evidence type="ECO:0000256" key="12">
    <source>
        <dbReference type="SAM" id="SignalP"/>
    </source>
</evidence>
<dbReference type="Proteomes" id="UP000007730">
    <property type="component" value="Chromosome"/>
</dbReference>
<feature type="domain" description="SsuA/THI5-like" evidence="13">
    <location>
        <begin position="38"/>
        <end position="250"/>
    </location>
</feature>
<evidence type="ECO:0000256" key="3">
    <source>
        <dbReference type="ARBA" id="ARBA00009406"/>
    </source>
</evidence>
<evidence type="ECO:0000313" key="15">
    <source>
        <dbReference type="Proteomes" id="UP000007730"/>
    </source>
</evidence>
<dbReference type="GO" id="GO:0016740">
    <property type="term" value="F:transferase activity"/>
    <property type="evidence" value="ECO:0007669"/>
    <property type="project" value="UniProtKB-KW"/>
</dbReference>
<dbReference type="Pfam" id="PF09084">
    <property type="entry name" value="NMT1"/>
    <property type="match status" value="1"/>
</dbReference>
<evidence type="ECO:0000256" key="10">
    <source>
        <dbReference type="ARBA" id="ARBA00033171"/>
    </source>
</evidence>
<dbReference type="SUPFAM" id="SSF53850">
    <property type="entry name" value="Periplasmic binding protein-like II"/>
    <property type="match status" value="1"/>
</dbReference>
<dbReference type="InterPro" id="IPR027939">
    <property type="entry name" value="NMT1/THI5"/>
</dbReference>
<reference evidence="14 15" key="1">
    <citation type="journal article" date="2011" name="J. Bacteriol.">
        <title>Complete genome sequences of the chemolithoautotrophic Oligotropha carboxidovorans strains OM4 and OM5.</title>
        <authorList>
            <person name="Volland S."/>
            <person name="Rachinger M."/>
            <person name="Strittmatter A."/>
            <person name="Daniel R."/>
            <person name="Gottschalk G."/>
            <person name="Meyer O."/>
        </authorList>
    </citation>
    <scope>NUCLEOTIDE SEQUENCE [LARGE SCALE GENOMIC DNA]</scope>
    <source>
        <strain evidence="15">ATCC 49405 / DSM 1227 / KCTC 32145 / OM5</strain>
    </source>
</reference>
<evidence type="ECO:0000256" key="4">
    <source>
        <dbReference type="ARBA" id="ARBA00011738"/>
    </source>
</evidence>